<keyword evidence="10" id="KW-1208">Phospholipid metabolism</keyword>
<feature type="transmembrane region" description="Helical" evidence="13">
    <location>
        <begin position="20"/>
        <end position="43"/>
    </location>
</feature>
<feature type="region of interest" description="Disordered" evidence="12">
    <location>
        <begin position="200"/>
        <end position="219"/>
    </location>
</feature>
<dbReference type="GO" id="GO:0046474">
    <property type="term" value="P:glycerophospholipid biosynthetic process"/>
    <property type="evidence" value="ECO:0007669"/>
    <property type="project" value="TreeGrafter"/>
</dbReference>
<organism evidence="14 15">
    <name type="scientific">Galactobacter valiniphilus</name>
    <dbReference type="NCBI Taxonomy" id="2676122"/>
    <lineage>
        <taxon>Bacteria</taxon>
        <taxon>Bacillati</taxon>
        <taxon>Actinomycetota</taxon>
        <taxon>Actinomycetes</taxon>
        <taxon>Micrococcales</taxon>
        <taxon>Micrococcaceae</taxon>
        <taxon>Galactobacter</taxon>
    </lineage>
</organism>
<keyword evidence="5 13" id="KW-0812">Transmembrane</keyword>
<evidence type="ECO:0000256" key="3">
    <source>
        <dbReference type="ARBA" id="ARBA00022516"/>
    </source>
</evidence>
<evidence type="ECO:0000256" key="2">
    <source>
        <dbReference type="ARBA" id="ARBA00010441"/>
    </source>
</evidence>
<evidence type="ECO:0000256" key="9">
    <source>
        <dbReference type="ARBA" id="ARBA00023209"/>
    </source>
</evidence>
<dbReference type="Pfam" id="PF01066">
    <property type="entry name" value="CDP-OH_P_transf"/>
    <property type="match status" value="1"/>
</dbReference>
<dbReference type="RefSeq" id="WP_119425273.1">
    <property type="nucleotide sequence ID" value="NZ_QQXK01000023.1"/>
</dbReference>
<evidence type="ECO:0000256" key="1">
    <source>
        <dbReference type="ARBA" id="ARBA00004141"/>
    </source>
</evidence>
<evidence type="ECO:0000313" key="15">
    <source>
        <dbReference type="Proteomes" id="UP000265419"/>
    </source>
</evidence>
<feature type="transmembrane region" description="Helical" evidence="13">
    <location>
        <begin position="106"/>
        <end position="126"/>
    </location>
</feature>
<feature type="transmembrane region" description="Helical" evidence="13">
    <location>
        <begin position="165"/>
        <end position="190"/>
    </location>
</feature>
<evidence type="ECO:0000313" key="14">
    <source>
        <dbReference type="EMBL" id="RII41678.1"/>
    </source>
</evidence>
<evidence type="ECO:0000256" key="12">
    <source>
        <dbReference type="SAM" id="MobiDB-lite"/>
    </source>
</evidence>
<reference evidence="14 15" key="1">
    <citation type="submission" date="2018-07" db="EMBL/GenBank/DDBJ databases">
        <title>Arthrobacter sp. nov., isolated from raw cow's milk with high bacterial count.</title>
        <authorList>
            <person name="Hahne J."/>
            <person name="Isele D."/>
            <person name="Lipski A."/>
        </authorList>
    </citation>
    <scope>NUCLEOTIDE SEQUENCE [LARGE SCALE GENOMIC DNA]</scope>
    <source>
        <strain evidence="14 15">JZ R-35</strain>
    </source>
</reference>
<dbReference type="InterPro" id="IPR000462">
    <property type="entry name" value="CDP-OH_P_trans"/>
</dbReference>
<keyword evidence="3" id="KW-0444">Lipid biosynthesis</keyword>
<dbReference type="AlphaFoldDB" id="A0A399J821"/>
<dbReference type="PANTHER" id="PTHR14269">
    <property type="entry name" value="CDP-DIACYLGLYCEROL--GLYCEROL-3-PHOSPHATE 3-PHOSPHATIDYLTRANSFERASE-RELATED"/>
    <property type="match status" value="1"/>
</dbReference>
<dbReference type="PANTHER" id="PTHR14269:SF11">
    <property type="entry name" value="CDP-DIACYLGLYCEROL--GLYCEROL-3-PHOSPHATE 3-PHOSPHATIDYLTRANSFERASE"/>
    <property type="match status" value="1"/>
</dbReference>
<evidence type="ECO:0000256" key="13">
    <source>
        <dbReference type="SAM" id="Phobius"/>
    </source>
</evidence>
<gene>
    <name evidence="14" type="ORF">DWB68_11545</name>
</gene>
<feature type="transmembrane region" description="Helical" evidence="13">
    <location>
        <begin position="138"/>
        <end position="159"/>
    </location>
</feature>
<dbReference type="GO" id="GO:0016020">
    <property type="term" value="C:membrane"/>
    <property type="evidence" value="ECO:0007669"/>
    <property type="project" value="UniProtKB-SubCell"/>
</dbReference>
<sequence>MRIIGAGTSDDIHYVERHTFWTAPNLITLARFLLVPVFVALVASHHYVWAFWTLAVLFSTDWVDGYVARRFNQISSVGTWLDPLADRLALIIVSATYVIFHVAPAWFVWAIVIPDLVLLFNAIFLFKGSPELPVSILGKIRTAFLMVAAPLLLLAQANFSWAPALHAVCTVMLAIGSALHVAASVGYLLAAQAKARQARQGTTSGARQGEPLADAGGEG</sequence>
<dbReference type="PIRSF" id="PIRSF000847">
    <property type="entry name" value="Phos_ph_gly_syn"/>
    <property type="match status" value="1"/>
</dbReference>
<accession>A0A399J821</accession>
<proteinExistence type="inferred from homology"/>
<keyword evidence="8 13" id="KW-0472">Membrane</keyword>
<dbReference type="EMBL" id="QQXK01000023">
    <property type="protein sequence ID" value="RII41678.1"/>
    <property type="molecule type" value="Genomic_DNA"/>
</dbReference>
<evidence type="ECO:0000256" key="5">
    <source>
        <dbReference type="ARBA" id="ARBA00022692"/>
    </source>
</evidence>
<keyword evidence="7" id="KW-0443">Lipid metabolism</keyword>
<evidence type="ECO:0000256" key="6">
    <source>
        <dbReference type="ARBA" id="ARBA00022989"/>
    </source>
</evidence>
<keyword evidence="6 13" id="KW-1133">Transmembrane helix</keyword>
<dbReference type="GO" id="GO:0008444">
    <property type="term" value="F:CDP-diacylglycerol-glycerol-3-phosphate 3-phosphatidyltransferase activity"/>
    <property type="evidence" value="ECO:0007669"/>
    <property type="project" value="InterPro"/>
</dbReference>
<comment type="subcellular location">
    <subcellularLocation>
        <location evidence="1">Membrane</location>
        <topology evidence="1">Multi-pass membrane protein</topology>
    </subcellularLocation>
</comment>
<comment type="caution">
    <text evidence="14">The sequence shown here is derived from an EMBL/GenBank/DDBJ whole genome shotgun (WGS) entry which is preliminary data.</text>
</comment>
<dbReference type="InterPro" id="IPR043130">
    <property type="entry name" value="CDP-OH_PTrfase_TM_dom"/>
</dbReference>
<dbReference type="InterPro" id="IPR050324">
    <property type="entry name" value="CDP-alcohol_PTase-I"/>
</dbReference>
<dbReference type="Proteomes" id="UP000265419">
    <property type="component" value="Unassembled WGS sequence"/>
</dbReference>
<evidence type="ECO:0000256" key="8">
    <source>
        <dbReference type="ARBA" id="ARBA00023136"/>
    </source>
</evidence>
<evidence type="ECO:0000256" key="11">
    <source>
        <dbReference type="RuleBase" id="RU003750"/>
    </source>
</evidence>
<protein>
    <submittedName>
        <fullName evidence="14">CDP-alcohol phosphatidyltransferase family protein</fullName>
    </submittedName>
</protein>
<evidence type="ECO:0000256" key="7">
    <source>
        <dbReference type="ARBA" id="ARBA00023098"/>
    </source>
</evidence>
<keyword evidence="9" id="KW-0594">Phospholipid biosynthesis</keyword>
<evidence type="ECO:0000256" key="10">
    <source>
        <dbReference type="ARBA" id="ARBA00023264"/>
    </source>
</evidence>
<comment type="similarity">
    <text evidence="2 11">Belongs to the CDP-alcohol phosphatidyltransferase class-I family.</text>
</comment>
<dbReference type="PROSITE" id="PS00379">
    <property type="entry name" value="CDP_ALCOHOL_P_TRANSF"/>
    <property type="match status" value="1"/>
</dbReference>
<keyword evidence="15" id="KW-1185">Reference proteome</keyword>
<evidence type="ECO:0000256" key="4">
    <source>
        <dbReference type="ARBA" id="ARBA00022679"/>
    </source>
</evidence>
<name>A0A399J821_9MICC</name>
<dbReference type="Gene3D" id="1.20.120.1760">
    <property type="match status" value="1"/>
</dbReference>
<keyword evidence="4 11" id="KW-0808">Transferase</keyword>
<dbReference type="InterPro" id="IPR048254">
    <property type="entry name" value="CDP_ALCOHOL_P_TRANSF_CS"/>
</dbReference>
<dbReference type="InterPro" id="IPR004570">
    <property type="entry name" value="Phosphatidylglycerol_P_synth"/>
</dbReference>
<dbReference type="UniPathway" id="UPA00085"/>